<gene>
    <name evidence="10" type="ORF">DCS_05343</name>
</gene>
<dbReference type="GO" id="GO:0006887">
    <property type="term" value="P:exocytosis"/>
    <property type="evidence" value="ECO:0007669"/>
    <property type="project" value="TreeGrafter"/>
</dbReference>
<evidence type="ECO:0000256" key="1">
    <source>
        <dbReference type="ARBA" id="ARBA00004211"/>
    </source>
</evidence>
<dbReference type="Pfam" id="PF00804">
    <property type="entry name" value="Syntaxin"/>
    <property type="match status" value="1"/>
</dbReference>
<dbReference type="InParanoid" id="A0A151GMK5"/>
<keyword evidence="11" id="KW-1185">Reference proteome</keyword>
<comment type="similarity">
    <text evidence="2">Belongs to the syntaxin family.</text>
</comment>
<name>A0A151GMK5_DRECN</name>
<dbReference type="GO" id="GO:0006886">
    <property type="term" value="P:intracellular protein transport"/>
    <property type="evidence" value="ECO:0007669"/>
    <property type="project" value="TreeGrafter"/>
</dbReference>
<dbReference type="EMBL" id="LAYC01000002">
    <property type="protein sequence ID" value="KYK58330.1"/>
    <property type="molecule type" value="Genomic_DNA"/>
</dbReference>
<evidence type="ECO:0000313" key="11">
    <source>
        <dbReference type="Proteomes" id="UP000076580"/>
    </source>
</evidence>
<dbReference type="SUPFAM" id="SSF47661">
    <property type="entry name" value="t-snare proteins"/>
    <property type="match status" value="1"/>
</dbReference>
<dbReference type="Pfam" id="PF05739">
    <property type="entry name" value="SNARE"/>
    <property type="match status" value="1"/>
</dbReference>
<organism evidence="10 11">
    <name type="scientific">Drechmeria coniospora</name>
    <name type="common">Nematophagous fungus</name>
    <name type="synonym">Meria coniospora</name>
    <dbReference type="NCBI Taxonomy" id="98403"/>
    <lineage>
        <taxon>Eukaryota</taxon>
        <taxon>Fungi</taxon>
        <taxon>Dikarya</taxon>
        <taxon>Ascomycota</taxon>
        <taxon>Pezizomycotina</taxon>
        <taxon>Sordariomycetes</taxon>
        <taxon>Hypocreomycetidae</taxon>
        <taxon>Hypocreales</taxon>
        <taxon>Ophiocordycipitaceae</taxon>
        <taxon>Drechmeria</taxon>
    </lineage>
</organism>
<dbReference type="InterPro" id="IPR010989">
    <property type="entry name" value="SNARE"/>
</dbReference>
<proteinExistence type="inferred from homology"/>
<evidence type="ECO:0000256" key="7">
    <source>
        <dbReference type="SAM" id="Phobius"/>
    </source>
</evidence>
<feature type="domain" description="T-SNARE coiled-coil homology" evidence="8">
    <location>
        <begin position="214"/>
        <end position="281"/>
    </location>
</feature>
<protein>
    <submittedName>
        <fullName evidence="10">Ssoi</fullName>
    </submittedName>
</protein>
<keyword evidence="3 7" id="KW-0812">Transmembrane</keyword>
<dbReference type="Gene3D" id="1.20.58.70">
    <property type="match status" value="1"/>
</dbReference>
<feature type="compositionally biased region" description="Polar residues" evidence="6">
    <location>
        <begin position="1"/>
        <end position="15"/>
    </location>
</feature>
<feature type="region of interest" description="Disordered" evidence="6">
    <location>
        <begin position="1"/>
        <end position="38"/>
    </location>
</feature>
<dbReference type="AlphaFoldDB" id="A0A151GMK5"/>
<dbReference type="CDD" id="cd15849">
    <property type="entry name" value="SNARE_Sso1"/>
    <property type="match status" value="1"/>
</dbReference>
<evidence type="ECO:0000256" key="3">
    <source>
        <dbReference type="ARBA" id="ARBA00022692"/>
    </source>
</evidence>
<keyword evidence="4 7" id="KW-1133">Transmembrane helix</keyword>
<dbReference type="GO" id="GO:0005886">
    <property type="term" value="C:plasma membrane"/>
    <property type="evidence" value="ECO:0007669"/>
    <property type="project" value="TreeGrafter"/>
</dbReference>
<evidence type="ECO:0000313" key="10">
    <source>
        <dbReference type="EMBL" id="KYK58330.1"/>
    </source>
</evidence>
<accession>A0A151GMK5</accession>
<evidence type="ECO:0000259" key="8">
    <source>
        <dbReference type="SMART" id="SM00397"/>
    </source>
</evidence>
<dbReference type="GO" id="GO:0005484">
    <property type="term" value="F:SNAP receptor activity"/>
    <property type="evidence" value="ECO:0007669"/>
    <property type="project" value="TreeGrafter"/>
</dbReference>
<dbReference type="SMART" id="SM00397">
    <property type="entry name" value="t_SNARE"/>
    <property type="match status" value="1"/>
</dbReference>
<dbReference type="InterPro" id="IPR045242">
    <property type="entry name" value="Syntaxin"/>
</dbReference>
<dbReference type="Proteomes" id="UP000076580">
    <property type="component" value="Chromosome 02"/>
</dbReference>
<dbReference type="GO" id="GO:0006906">
    <property type="term" value="P:vesicle fusion"/>
    <property type="evidence" value="ECO:0007669"/>
    <property type="project" value="TreeGrafter"/>
</dbReference>
<sequence length="325" mass="36765">MSHGQQDQNPYQHGPTQEAAYGQGYGQAYAHGQNQQYEMQDYGNPYQQQQPQQRPTLSQQDFLARVGELRNDIKSLTNQIEHIGQLHQRALSGTDGRAKQELDGVVADTQMRNEGIKNGIKSLDRDLANTSTSDGSRNTKKTQLQSLRTFFKSELDKYQSIERDYQHKYREQIARQYRIVNPEATEEEVHQATEADWGNEGVFQTALRSNRTGHASSLLGNVRARHGELKGIEDTLYQLSQLYEQLAVLVDRDEPVVQAAESNAQTTVENIEKGNEQVKLANEHARRARRLKWWCAIITCVILLAIALGIGLGICLTGDRCSRKN</sequence>
<keyword evidence="5 7" id="KW-0472">Membrane</keyword>
<evidence type="ECO:0000259" key="9">
    <source>
        <dbReference type="SMART" id="SM00503"/>
    </source>
</evidence>
<dbReference type="OrthoDB" id="10255013at2759"/>
<dbReference type="STRING" id="98403.A0A151GMK5"/>
<dbReference type="PANTHER" id="PTHR19957:SF307">
    <property type="entry name" value="PROTEIN SSO1-RELATED"/>
    <property type="match status" value="1"/>
</dbReference>
<evidence type="ECO:0000256" key="2">
    <source>
        <dbReference type="ARBA" id="ARBA00009063"/>
    </source>
</evidence>
<dbReference type="PANTHER" id="PTHR19957">
    <property type="entry name" value="SYNTAXIN"/>
    <property type="match status" value="1"/>
</dbReference>
<dbReference type="GO" id="GO:0031201">
    <property type="term" value="C:SNARE complex"/>
    <property type="evidence" value="ECO:0007669"/>
    <property type="project" value="TreeGrafter"/>
</dbReference>
<feature type="compositionally biased region" description="Low complexity" evidence="6">
    <location>
        <begin position="17"/>
        <end position="37"/>
    </location>
</feature>
<feature type="transmembrane region" description="Helical" evidence="7">
    <location>
        <begin position="291"/>
        <end position="316"/>
    </location>
</feature>
<dbReference type="FunCoup" id="A0A151GMK5">
    <property type="interactions" value="519"/>
</dbReference>
<comment type="subcellular location">
    <subcellularLocation>
        <location evidence="1">Membrane</location>
        <topology evidence="1">Single-pass type IV membrane protein</topology>
    </subcellularLocation>
</comment>
<dbReference type="InterPro" id="IPR006011">
    <property type="entry name" value="Syntaxin_N"/>
</dbReference>
<dbReference type="RefSeq" id="XP_040657682.1">
    <property type="nucleotide sequence ID" value="XM_040802649.1"/>
</dbReference>
<evidence type="ECO:0000256" key="6">
    <source>
        <dbReference type="SAM" id="MobiDB-lite"/>
    </source>
</evidence>
<comment type="caution">
    <text evidence="10">The sequence shown here is derived from an EMBL/GenBank/DDBJ whole genome shotgun (WGS) entry which is preliminary data.</text>
</comment>
<dbReference type="GeneID" id="63717986"/>
<evidence type="ECO:0000256" key="5">
    <source>
        <dbReference type="ARBA" id="ARBA00023136"/>
    </source>
</evidence>
<evidence type="ECO:0000256" key="4">
    <source>
        <dbReference type="ARBA" id="ARBA00022989"/>
    </source>
</evidence>
<dbReference type="InterPro" id="IPR000727">
    <property type="entry name" value="T_SNARE_dom"/>
</dbReference>
<reference evidence="10 11" key="1">
    <citation type="journal article" date="2016" name="Sci. Rep.">
        <title>Insights into Adaptations to a Near-Obligate Nematode Endoparasitic Lifestyle from the Finished Genome of Drechmeria coniospora.</title>
        <authorList>
            <person name="Zhang L."/>
            <person name="Zhou Z."/>
            <person name="Guo Q."/>
            <person name="Fokkens L."/>
            <person name="Miskei M."/>
            <person name="Pocsi I."/>
            <person name="Zhang W."/>
            <person name="Chen M."/>
            <person name="Wang L."/>
            <person name="Sun Y."/>
            <person name="Donzelli B.G."/>
            <person name="Gibson D.M."/>
            <person name="Nelson D.R."/>
            <person name="Luo J.G."/>
            <person name="Rep M."/>
            <person name="Liu H."/>
            <person name="Yang S."/>
            <person name="Wang J."/>
            <person name="Krasnoff S.B."/>
            <person name="Xu Y."/>
            <person name="Molnar I."/>
            <person name="Lin M."/>
        </authorList>
    </citation>
    <scope>NUCLEOTIDE SEQUENCE [LARGE SCALE GENOMIC DNA]</scope>
    <source>
        <strain evidence="10 11">ARSEF 6962</strain>
    </source>
</reference>
<dbReference type="GO" id="GO:0048278">
    <property type="term" value="P:vesicle docking"/>
    <property type="evidence" value="ECO:0007669"/>
    <property type="project" value="TreeGrafter"/>
</dbReference>
<dbReference type="SMART" id="SM00503">
    <property type="entry name" value="SynN"/>
    <property type="match status" value="1"/>
</dbReference>
<feature type="domain" description="Syntaxin N-terminal" evidence="9">
    <location>
        <begin position="54"/>
        <end position="170"/>
    </location>
</feature>
<dbReference type="GO" id="GO:0012505">
    <property type="term" value="C:endomembrane system"/>
    <property type="evidence" value="ECO:0007669"/>
    <property type="project" value="TreeGrafter"/>
</dbReference>
<dbReference type="GO" id="GO:0000149">
    <property type="term" value="F:SNARE binding"/>
    <property type="evidence" value="ECO:0007669"/>
    <property type="project" value="TreeGrafter"/>
</dbReference>